<feature type="compositionally biased region" description="Basic and acidic residues" evidence="9">
    <location>
        <begin position="192"/>
        <end position="204"/>
    </location>
</feature>
<keyword evidence="5 8" id="KW-0862">Zinc</keyword>
<sequence length="284" mass="31790">MSERKVLSKYFPPDFDPAKLEGRRGPKATGPRVQTVRIMAPFSMRCVTCGEFIYKGRKFNSRKETPVDQKYLGLQLFFFSIRCTRCSAEIRFRTDPKNSDYAMVSGAVRNNEPWRNRATEAETDEERLNRLEREEADAAGEEEKDAMADLEAKNADAQREMAAADALDEIRQRNARINRSEKEGIDFADSIIRSEDEERERQEREDDEAAKRAFAAARAQLDTVTEDHSAEQAAESSAGPSTGASAAAVANPEPEAAAPSFKRVVKKKKNHSALLGIKKKPSLV</sequence>
<evidence type="ECO:0000256" key="4">
    <source>
        <dbReference type="ARBA" id="ARBA00022728"/>
    </source>
</evidence>
<dbReference type="AlphaFoldDB" id="A0A3M2REG1"/>
<dbReference type="Proteomes" id="UP000277212">
    <property type="component" value="Unassembled WGS sequence"/>
</dbReference>
<comment type="subcellular location">
    <subcellularLocation>
        <location evidence="1 8">Nucleus</location>
    </subcellularLocation>
</comment>
<evidence type="ECO:0000256" key="8">
    <source>
        <dbReference type="HAMAP-Rule" id="MF_03226"/>
    </source>
</evidence>
<comment type="caution">
    <text evidence="10">The sequence shown here is derived from an EMBL/GenBank/DDBJ whole genome shotgun (WGS) entry which is preliminary data.</text>
</comment>
<feature type="binding site" evidence="8">
    <location>
        <position position="86"/>
    </location>
    <ligand>
        <name>Zn(2+)</name>
        <dbReference type="ChEBI" id="CHEBI:29105"/>
    </ligand>
</feature>
<evidence type="ECO:0000256" key="2">
    <source>
        <dbReference type="ARBA" id="ARBA00022664"/>
    </source>
</evidence>
<evidence type="ECO:0000256" key="7">
    <source>
        <dbReference type="ARBA" id="ARBA00023242"/>
    </source>
</evidence>
<comment type="function">
    <text evidence="8">Part of the spliceosome which catalyzes two sequential transesterification reactions, first the excision of the non-coding intron from pre-mRNA and then the ligation of the coding exons to form the mature mRNA. Plays a role in stabilizing the structure of the spliceosome catalytic core and docking of the branch helix into the active site, producing 5'-exon and lariat intron-3'-intermediates.</text>
</comment>
<reference evidence="10 11" key="1">
    <citation type="submission" date="2017-06" db="EMBL/GenBank/DDBJ databases">
        <title>Comparative genomic analysis of Ambrosia Fusariam Clade fungi.</title>
        <authorList>
            <person name="Stajich J.E."/>
            <person name="Carrillo J."/>
            <person name="Kijimoto T."/>
            <person name="Eskalen A."/>
            <person name="O'Donnell K."/>
            <person name="Kasson M."/>
        </authorList>
    </citation>
    <scope>NUCLEOTIDE SEQUENCE [LARGE SCALE GENOMIC DNA]</scope>
    <source>
        <strain evidence="10">UCR3666</strain>
    </source>
</reference>
<feature type="binding site" evidence="8">
    <location>
        <position position="49"/>
    </location>
    <ligand>
        <name>Zn(2+)</name>
        <dbReference type="ChEBI" id="CHEBI:29105"/>
    </ligand>
</feature>
<keyword evidence="3 8" id="KW-0479">Metal-binding</keyword>
<dbReference type="GO" id="GO:0000349">
    <property type="term" value="P:generation of catalytic spliceosome for first transesterification step"/>
    <property type="evidence" value="ECO:0007669"/>
    <property type="project" value="UniProtKB-UniRule"/>
</dbReference>
<evidence type="ECO:0000256" key="9">
    <source>
        <dbReference type="SAM" id="MobiDB-lite"/>
    </source>
</evidence>
<comment type="subunit">
    <text evidence="8">Component of the spliceosome. Present in the activated B complex, the catalytically activated B* complex which catalyzes the branching, the catalytic step 1 C complex catalyzing the exon ligation, and the postcatalytic P complex containing the ligated exons (mRNA) and the excised lariat intron.</text>
</comment>
<evidence type="ECO:0000256" key="1">
    <source>
        <dbReference type="ARBA" id="ARBA00004123"/>
    </source>
</evidence>
<keyword evidence="2" id="KW-0507">mRNA processing</keyword>
<dbReference type="OrthoDB" id="674963at2759"/>
<evidence type="ECO:0000256" key="3">
    <source>
        <dbReference type="ARBA" id="ARBA00022723"/>
    </source>
</evidence>
<keyword evidence="4 8" id="KW-0747">Spliceosome</keyword>
<keyword evidence="7 8" id="KW-0539">Nucleus</keyword>
<protein>
    <recommendedName>
        <fullName evidence="8">Splicing factor YJU2</fullName>
    </recommendedName>
</protein>
<dbReference type="PANTHER" id="PTHR12111:SF1">
    <property type="entry name" value="SPLICING FACTOR YJU2"/>
    <property type="match status" value="1"/>
</dbReference>
<feature type="region of interest" description="Disordered" evidence="9">
    <location>
        <begin position="188"/>
        <end position="265"/>
    </location>
</feature>
<accession>A0A3M2REG1</accession>
<dbReference type="STRING" id="2010991.A0A3M2REG1"/>
<gene>
    <name evidence="10" type="ORF">CDV36_014783</name>
</gene>
<dbReference type="EMBL" id="NKUJ01000492">
    <property type="protein sequence ID" value="RMJ03692.1"/>
    <property type="molecule type" value="Genomic_DNA"/>
</dbReference>
<dbReference type="InterPro" id="IPR043701">
    <property type="entry name" value="Yju2"/>
</dbReference>
<evidence type="ECO:0000313" key="11">
    <source>
        <dbReference type="Proteomes" id="UP000277212"/>
    </source>
</evidence>
<dbReference type="InterPro" id="IPR007590">
    <property type="entry name" value="Saf4/Yju2"/>
</dbReference>
<evidence type="ECO:0000256" key="6">
    <source>
        <dbReference type="ARBA" id="ARBA00023187"/>
    </source>
</evidence>
<evidence type="ECO:0000256" key="5">
    <source>
        <dbReference type="ARBA" id="ARBA00022833"/>
    </source>
</evidence>
<organism evidence="10 11">
    <name type="scientific">Fusarium kuroshium</name>
    <dbReference type="NCBI Taxonomy" id="2010991"/>
    <lineage>
        <taxon>Eukaryota</taxon>
        <taxon>Fungi</taxon>
        <taxon>Dikarya</taxon>
        <taxon>Ascomycota</taxon>
        <taxon>Pezizomycotina</taxon>
        <taxon>Sordariomycetes</taxon>
        <taxon>Hypocreomycetidae</taxon>
        <taxon>Hypocreales</taxon>
        <taxon>Nectriaceae</taxon>
        <taxon>Fusarium</taxon>
        <taxon>Fusarium solani species complex</taxon>
    </lineage>
</organism>
<feature type="compositionally biased region" description="Low complexity" evidence="9">
    <location>
        <begin position="233"/>
        <end position="260"/>
    </location>
</feature>
<dbReference type="GO" id="GO:0046872">
    <property type="term" value="F:metal ion binding"/>
    <property type="evidence" value="ECO:0007669"/>
    <property type="project" value="UniProtKB-KW"/>
</dbReference>
<dbReference type="HAMAP" id="MF_03226">
    <property type="entry name" value="YJU2"/>
    <property type="match status" value="1"/>
</dbReference>
<dbReference type="PANTHER" id="PTHR12111">
    <property type="entry name" value="SPLICING FACTOR YJU2"/>
    <property type="match status" value="1"/>
</dbReference>
<proteinExistence type="inferred from homology"/>
<dbReference type="GO" id="GO:0071006">
    <property type="term" value="C:U2-type catalytic step 1 spliceosome"/>
    <property type="evidence" value="ECO:0007669"/>
    <property type="project" value="UniProtKB-UniRule"/>
</dbReference>
<feature type="binding site" evidence="8">
    <location>
        <position position="46"/>
    </location>
    <ligand>
        <name>Zn(2+)</name>
        <dbReference type="ChEBI" id="CHEBI:29105"/>
    </ligand>
</feature>
<evidence type="ECO:0000313" key="10">
    <source>
        <dbReference type="EMBL" id="RMJ03692.1"/>
    </source>
</evidence>
<comment type="similarity">
    <text evidence="8">Belongs to the CWC16 family. YJU2 subfamily.</text>
</comment>
<name>A0A3M2REG1_9HYPO</name>
<feature type="binding site" evidence="8">
    <location>
        <position position="83"/>
    </location>
    <ligand>
        <name>Zn(2+)</name>
        <dbReference type="ChEBI" id="CHEBI:29105"/>
    </ligand>
</feature>
<keyword evidence="11" id="KW-1185">Reference proteome</keyword>
<dbReference type="Pfam" id="PF04502">
    <property type="entry name" value="Saf4_Yju2"/>
    <property type="match status" value="1"/>
</dbReference>
<keyword evidence="6" id="KW-0508">mRNA splicing</keyword>